<dbReference type="PANTHER" id="PTHR30528:SF0">
    <property type="entry name" value="CYTOPLASMIC PROTEIN"/>
    <property type="match status" value="1"/>
</dbReference>
<accession>A0A7W6DNC6</accession>
<dbReference type="EMBL" id="JACIEJ010000006">
    <property type="protein sequence ID" value="MBB3986316.1"/>
    <property type="molecule type" value="Genomic_DNA"/>
</dbReference>
<reference evidence="1 2" key="1">
    <citation type="submission" date="2020-08" db="EMBL/GenBank/DDBJ databases">
        <title>Genomic Encyclopedia of Type Strains, Phase IV (KMG-IV): sequencing the most valuable type-strain genomes for metagenomic binning, comparative biology and taxonomic classification.</title>
        <authorList>
            <person name="Goeker M."/>
        </authorList>
    </citation>
    <scope>NUCLEOTIDE SEQUENCE [LARGE SCALE GENOMIC DNA]</scope>
    <source>
        <strain evidence="1 2">DSM 102235</strain>
    </source>
</reference>
<comment type="caution">
    <text evidence="1">The sequence shown here is derived from an EMBL/GenBank/DDBJ whole genome shotgun (WGS) entry which is preliminary data.</text>
</comment>
<gene>
    <name evidence="1" type="ORF">GGQ68_002655</name>
</gene>
<protein>
    <recommendedName>
        <fullName evidence="3">Winged helix-turn-helix domain-containing protein</fullName>
    </recommendedName>
</protein>
<dbReference type="RefSeq" id="WP_183966616.1">
    <property type="nucleotide sequence ID" value="NZ_BAABBZ010000010.1"/>
</dbReference>
<name>A0A7W6DNC6_9RHOB</name>
<dbReference type="PANTHER" id="PTHR30528">
    <property type="entry name" value="CYTOPLASMIC PROTEIN"/>
    <property type="match status" value="1"/>
</dbReference>
<dbReference type="Pfam" id="PF06224">
    <property type="entry name" value="AlkZ-like"/>
    <property type="match status" value="1"/>
</dbReference>
<dbReference type="InterPro" id="IPR009351">
    <property type="entry name" value="AlkZ-like"/>
</dbReference>
<evidence type="ECO:0000313" key="1">
    <source>
        <dbReference type="EMBL" id="MBB3986316.1"/>
    </source>
</evidence>
<dbReference type="Proteomes" id="UP000541426">
    <property type="component" value="Unassembled WGS sequence"/>
</dbReference>
<proteinExistence type="predicted"/>
<organism evidence="1 2">
    <name type="scientific">Sagittula marina</name>
    <dbReference type="NCBI Taxonomy" id="943940"/>
    <lineage>
        <taxon>Bacteria</taxon>
        <taxon>Pseudomonadati</taxon>
        <taxon>Pseudomonadota</taxon>
        <taxon>Alphaproteobacteria</taxon>
        <taxon>Rhodobacterales</taxon>
        <taxon>Roseobacteraceae</taxon>
        <taxon>Sagittula</taxon>
    </lineage>
</organism>
<evidence type="ECO:0008006" key="3">
    <source>
        <dbReference type="Google" id="ProtNLM"/>
    </source>
</evidence>
<keyword evidence="2" id="KW-1185">Reference proteome</keyword>
<sequence length="379" mass="43065">MTVLRISNADARRLWLSAHGLSGAPSGSDAMGVIRELGFVQLDTIQVVSRAHHHILWSRAQSYREPMLDKLLRKRQVFEHFTHDASVLPMEMLPLWQRQFARMKRKVGGSWYVGVASDVLTQEILTRVREEGPLCTRDFDTVVEKRAMWQRPPHKKALEYLWYAGELATCHREGVIKYYDLAERVFPEVEVLPEQGQIDGLCAAALDRLGFGSVTEIRKFWDAVDPAEVNAWADAADVIPVEIEAADGTWSAALAAPDIEARLSSVPESTGRLRILNPFDPAIRDRVRLKRLFGFDYTVEMFVPEAKRQWGYYVYPLLEGARFVGRIDAKGDRKRGTLTVNRVWWEPGVRPSKARDARLAAELDRLCRLAGLSQVQWAA</sequence>
<dbReference type="AlphaFoldDB" id="A0A7W6DNC6"/>
<evidence type="ECO:0000313" key="2">
    <source>
        <dbReference type="Proteomes" id="UP000541426"/>
    </source>
</evidence>